<accession>A0ABY3GHF9</accession>
<keyword evidence="2" id="KW-1133">Transmembrane helix</keyword>
<dbReference type="EMBL" id="VFIO01000004">
    <property type="protein sequence ID" value="TWR89114.1"/>
    <property type="molecule type" value="Genomic_DNA"/>
</dbReference>
<evidence type="ECO:0000256" key="2">
    <source>
        <dbReference type="SAM" id="Phobius"/>
    </source>
</evidence>
<feature type="transmembrane region" description="Helical" evidence="2">
    <location>
        <begin position="388"/>
        <end position="415"/>
    </location>
</feature>
<gene>
    <name evidence="3" type="ORF">FJD38_12670</name>
</gene>
<keyword evidence="2" id="KW-0472">Membrane</keyword>
<keyword evidence="2" id="KW-0812">Transmembrane</keyword>
<reference evidence="3 4" key="1">
    <citation type="submission" date="2019-06" db="EMBL/GenBank/DDBJ databases">
        <title>Pseudomonas bimorpha sp. nov. isolated from bovine raw milk and skim milk concentrate.</title>
        <authorList>
            <person name="Hofmann K."/>
            <person name="Huptas C."/>
            <person name="Doll E."/>
            <person name="Scherer S."/>
            <person name="Wenning M."/>
        </authorList>
    </citation>
    <scope>NUCLEOTIDE SEQUENCE [LARGE SCALE GENOMIC DNA]</scope>
    <source>
        <strain evidence="3 4">DSM 108989</strain>
    </source>
</reference>
<keyword evidence="4" id="KW-1185">Reference proteome</keyword>
<evidence type="ECO:0000256" key="1">
    <source>
        <dbReference type="SAM" id="MobiDB-lite"/>
    </source>
</evidence>
<feature type="region of interest" description="Disordered" evidence="1">
    <location>
        <begin position="101"/>
        <end position="132"/>
    </location>
</feature>
<evidence type="ECO:0000313" key="4">
    <source>
        <dbReference type="Proteomes" id="UP000318428"/>
    </source>
</evidence>
<sequence>MYMRLIRRDDRERLGIGLHRIESPFFAQSKVESALRSPFSTLSLFDIDTTWPSGRPLTHQEIVKGVEEGTFLLVTDDPFSPLSEDTFNKYYHITGRGWPGSFAAPAEPEKPTPAKTEPVLRQKPKPQPEEPGFYIVMKSTTGERLKTALFAAQDPAVMSKFEALNPNLGNINAGTMIVLSDPNNLHCTREEAILMQAAAKTNDAIKELSPEEADFMVRHREEFESFFAHASTSIGMGEAMFAKNLDDVKQLMKDIEALHVRTFEASGGLRTAEFFAERKRLLSQLNTHLTALTRKSIGFPDHPNLKSALGISSRSLVHRWTLAGGADQIPGYATHIEGVSRAAKYVKYGGWIGTAIGGGASVMKVQDVCAAGDAEACRKVKFTEAGGFVGGIAGGAAAGAALTGTTVGMACLAVGPPTVGIGTLICGVLVVGTGSLVGGLILGAAGEELGEVIYEHSK</sequence>
<comment type="caution">
    <text evidence="3">The sequence shown here is derived from an EMBL/GenBank/DDBJ whole genome shotgun (WGS) entry which is preliminary data.</text>
</comment>
<organism evidence="3 4">
    <name type="scientific">Pseudomonas saxonica</name>
    <dbReference type="NCBI Taxonomy" id="2600598"/>
    <lineage>
        <taxon>Bacteria</taxon>
        <taxon>Pseudomonadati</taxon>
        <taxon>Pseudomonadota</taxon>
        <taxon>Gammaproteobacteria</taxon>
        <taxon>Pseudomonadales</taxon>
        <taxon>Pseudomonadaceae</taxon>
        <taxon>Pseudomonas</taxon>
    </lineage>
</organism>
<feature type="transmembrane region" description="Helical" evidence="2">
    <location>
        <begin position="421"/>
        <end position="445"/>
    </location>
</feature>
<proteinExistence type="predicted"/>
<protein>
    <recommendedName>
        <fullName evidence="5">LysM domain-containing protein</fullName>
    </recommendedName>
</protein>
<evidence type="ECO:0008006" key="5">
    <source>
        <dbReference type="Google" id="ProtNLM"/>
    </source>
</evidence>
<dbReference type="Proteomes" id="UP000318428">
    <property type="component" value="Unassembled WGS sequence"/>
</dbReference>
<name>A0ABY3GHF9_9PSED</name>
<evidence type="ECO:0000313" key="3">
    <source>
        <dbReference type="EMBL" id="TWR89114.1"/>
    </source>
</evidence>